<protein>
    <submittedName>
        <fullName evidence="1">Uncharacterized protein</fullName>
    </submittedName>
</protein>
<sequence length="72" mass="7884">MKGDSAKILVKSLVFSKWARHRGDVGTKTGSAPVSGEFRGGSCHHGENWMSELNARSTINHLFGMESSTQYD</sequence>
<proteinExistence type="predicted"/>
<gene>
    <name evidence="1" type="ORF">Prudu_022437</name>
</gene>
<dbReference type="AlphaFoldDB" id="A0A4Y1S1F5"/>
<name>A0A4Y1S1F5_PRUDU</name>
<evidence type="ECO:0000313" key="1">
    <source>
        <dbReference type="EMBL" id="BBH09826.1"/>
    </source>
</evidence>
<accession>A0A4Y1S1F5</accession>
<organism evidence="1">
    <name type="scientific">Prunus dulcis</name>
    <name type="common">Almond</name>
    <name type="synonym">Amygdalus dulcis</name>
    <dbReference type="NCBI Taxonomy" id="3755"/>
    <lineage>
        <taxon>Eukaryota</taxon>
        <taxon>Viridiplantae</taxon>
        <taxon>Streptophyta</taxon>
        <taxon>Embryophyta</taxon>
        <taxon>Tracheophyta</taxon>
        <taxon>Spermatophyta</taxon>
        <taxon>Magnoliopsida</taxon>
        <taxon>eudicotyledons</taxon>
        <taxon>Gunneridae</taxon>
        <taxon>Pentapetalae</taxon>
        <taxon>rosids</taxon>
        <taxon>fabids</taxon>
        <taxon>Rosales</taxon>
        <taxon>Rosaceae</taxon>
        <taxon>Amygdaloideae</taxon>
        <taxon>Amygdaleae</taxon>
        <taxon>Prunus</taxon>
    </lineage>
</organism>
<dbReference type="EMBL" id="AP019304">
    <property type="protein sequence ID" value="BBH09826.1"/>
    <property type="molecule type" value="Genomic_DNA"/>
</dbReference>
<reference evidence="1" key="1">
    <citation type="journal article" date="2019" name="Science">
        <title>Mutation of a bHLH transcription factor allowed almond domestication.</title>
        <authorList>
            <person name="Sanchez-Perez R."/>
            <person name="Pavan S."/>
            <person name="Mazzeo R."/>
            <person name="Moldovan C."/>
            <person name="Aiese Cigliano R."/>
            <person name="Del Cueto J."/>
            <person name="Ricciardi F."/>
            <person name="Lotti C."/>
            <person name="Ricciardi L."/>
            <person name="Dicenta F."/>
            <person name="Lopez-Marques R.L."/>
            <person name="Lindberg Moller B."/>
        </authorList>
    </citation>
    <scope>NUCLEOTIDE SEQUENCE</scope>
</reference>